<dbReference type="RefSeq" id="WP_268049818.1">
    <property type="nucleotide sequence ID" value="NZ_JAPQES010000003.1"/>
</dbReference>
<reference evidence="8" key="1">
    <citation type="submission" date="2022-12" db="EMBL/GenBank/DDBJ databases">
        <authorList>
            <person name="Wang J."/>
        </authorList>
    </citation>
    <scope>NUCLEOTIDE SEQUENCE</scope>
    <source>
        <strain evidence="8">HY-42-06</strain>
    </source>
</reference>
<evidence type="ECO:0000256" key="4">
    <source>
        <dbReference type="ARBA" id="ARBA00023136"/>
    </source>
</evidence>
<name>A0ABT4CRB5_9CLOT</name>
<accession>A0ABT4CRB5</accession>
<comment type="subcellular location">
    <subcellularLocation>
        <location evidence="1">Cell outer membrane</location>
    </subcellularLocation>
</comment>
<dbReference type="InterPro" id="IPR051906">
    <property type="entry name" value="TolC-like"/>
</dbReference>
<keyword evidence="3" id="KW-0812">Transmembrane</keyword>
<evidence type="ECO:0000256" key="1">
    <source>
        <dbReference type="ARBA" id="ARBA00004442"/>
    </source>
</evidence>
<proteinExistence type="predicted"/>
<keyword evidence="5" id="KW-0998">Cell outer membrane</keyword>
<keyword evidence="2" id="KW-1134">Transmembrane beta strand</keyword>
<dbReference type="PANTHER" id="PTHR30026:SF20">
    <property type="entry name" value="OUTER MEMBRANE PROTEIN TOLC"/>
    <property type="match status" value="1"/>
</dbReference>
<evidence type="ECO:0000256" key="6">
    <source>
        <dbReference type="SAM" id="Coils"/>
    </source>
</evidence>
<comment type="caution">
    <text evidence="8">The sequence shown here is derived from an EMBL/GenBank/DDBJ whole genome shotgun (WGS) entry which is preliminary data.</text>
</comment>
<sequence length="378" mass="43982">MNKKIKVLTAAIALVGILSVGAKSAWGAADKNSQIDINDIIRLTTSNNSELSVFKQKIEVRDKWYHDALEEKSKESNYQKDMRKYINPFRRQEEIKNLEWQKDQKQDEVVLSTTKAYYDIMLQNQMIELQEKKIERLKKLLEYKKEKIKIGTEAATSLIDDETNLKDAEMKLQQLKNSEESLRMELNMKIGNPVDKKLNLKKAEIPYKPYEVKNLEAVIEKMLTKSHTITSMIEEQKIDIKEKDILEDYENATNASELERAANPSGDYKARIEDLEDQLIELKYKMDDEKKSIEAKIRMDYNSILNAKDDVQVKKLDYEKAQTLLKTEKAKFDAGRSTKIQCDAAEESVLMASCEYNRAKLNYYVAVEKFKNYNKRAL</sequence>
<keyword evidence="7" id="KW-0732">Signal</keyword>
<evidence type="ECO:0000256" key="5">
    <source>
        <dbReference type="ARBA" id="ARBA00023237"/>
    </source>
</evidence>
<keyword evidence="4" id="KW-0472">Membrane</keyword>
<keyword evidence="9" id="KW-1185">Reference proteome</keyword>
<evidence type="ECO:0000313" key="8">
    <source>
        <dbReference type="EMBL" id="MCY6370978.1"/>
    </source>
</evidence>
<feature type="coiled-coil region" evidence="6">
    <location>
        <begin position="265"/>
        <end position="292"/>
    </location>
</feature>
<evidence type="ECO:0000313" key="9">
    <source>
        <dbReference type="Proteomes" id="UP001079657"/>
    </source>
</evidence>
<feature type="signal peptide" evidence="7">
    <location>
        <begin position="1"/>
        <end position="22"/>
    </location>
</feature>
<feature type="chain" id="PRO_5045800129" evidence="7">
    <location>
        <begin position="23"/>
        <end position="378"/>
    </location>
</feature>
<evidence type="ECO:0000256" key="2">
    <source>
        <dbReference type="ARBA" id="ARBA00022452"/>
    </source>
</evidence>
<evidence type="ECO:0000256" key="3">
    <source>
        <dbReference type="ARBA" id="ARBA00022692"/>
    </source>
</evidence>
<dbReference type="Proteomes" id="UP001079657">
    <property type="component" value="Unassembled WGS sequence"/>
</dbReference>
<feature type="coiled-coil region" evidence="6">
    <location>
        <begin position="120"/>
        <end position="185"/>
    </location>
</feature>
<dbReference type="Gene3D" id="1.20.1600.10">
    <property type="entry name" value="Outer membrane efflux proteins (OEP)"/>
    <property type="match status" value="2"/>
</dbReference>
<protein>
    <submittedName>
        <fullName evidence="8">TolC family protein</fullName>
    </submittedName>
</protein>
<gene>
    <name evidence="8" type="ORF">OXH55_10075</name>
</gene>
<dbReference type="PANTHER" id="PTHR30026">
    <property type="entry name" value="OUTER MEMBRANE PROTEIN TOLC"/>
    <property type="match status" value="1"/>
</dbReference>
<dbReference type="EMBL" id="JAPQES010000003">
    <property type="protein sequence ID" value="MCY6370978.1"/>
    <property type="molecule type" value="Genomic_DNA"/>
</dbReference>
<organism evidence="8 9">
    <name type="scientific">Clostridium ganghwense</name>
    <dbReference type="NCBI Taxonomy" id="312089"/>
    <lineage>
        <taxon>Bacteria</taxon>
        <taxon>Bacillati</taxon>
        <taxon>Bacillota</taxon>
        <taxon>Clostridia</taxon>
        <taxon>Eubacteriales</taxon>
        <taxon>Clostridiaceae</taxon>
        <taxon>Clostridium</taxon>
    </lineage>
</organism>
<keyword evidence="6" id="KW-0175">Coiled coil</keyword>
<dbReference type="SUPFAM" id="SSF56954">
    <property type="entry name" value="Outer membrane efflux proteins (OEP)"/>
    <property type="match status" value="1"/>
</dbReference>
<evidence type="ECO:0000256" key="7">
    <source>
        <dbReference type="SAM" id="SignalP"/>
    </source>
</evidence>